<comment type="caution">
    <text evidence="3">The sequence shown here is derived from an EMBL/GenBank/DDBJ whole genome shotgun (WGS) entry which is preliminary data.</text>
</comment>
<feature type="region of interest" description="Disordered" evidence="2">
    <location>
        <begin position="211"/>
        <end position="235"/>
    </location>
</feature>
<comment type="similarity">
    <text evidence="1">Belongs to the TolB family.</text>
</comment>
<sequence>MRKFKLLMLFPLFLLAIIFASAIVQGGSLSLKDVPAQDLKVARVIETDIPPEAIWSPDGKRYVCIQGKRESIKSLVLGTREVKGLNKIYSGSKIWKVLWSPDGTKIMFPTRNYNRYGQIMLYDFSKEAVEVLVSGKGNFSYTRPSWSSDGRQIVYCERPVGKVRSSDIRIYIANADGSSPRYLTNGVDPTWSPKGDKILFMRSEYNPTTKRWGSPTRLINPDGTGERELKNGVAEPKWSPDGSKLCGFCKVGLRVIDVAEGKTIDITIGGNGRFPDEFCWSPDGSKIVFEETELSDPSEGIIGDEDIWVVNADGTGLNNLTDTDDIWESNPAWISPNEIAVTADIRGQAKTCTMILELTTK</sequence>
<evidence type="ECO:0000313" key="4">
    <source>
        <dbReference type="Proteomes" id="UP000051861"/>
    </source>
</evidence>
<organism evidence="3 4">
    <name type="scientific">candidate division WOR-1 bacterium DG_54_3</name>
    <dbReference type="NCBI Taxonomy" id="1703775"/>
    <lineage>
        <taxon>Bacteria</taxon>
        <taxon>Bacillati</taxon>
        <taxon>Saganbacteria</taxon>
    </lineage>
</organism>
<dbReference type="Gene3D" id="2.120.10.30">
    <property type="entry name" value="TolB, C-terminal domain"/>
    <property type="match status" value="2"/>
</dbReference>
<dbReference type="InterPro" id="IPR011659">
    <property type="entry name" value="WD40"/>
</dbReference>
<evidence type="ECO:0000256" key="1">
    <source>
        <dbReference type="ARBA" id="ARBA00009820"/>
    </source>
</evidence>
<dbReference type="SUPFAM" id="SSF82171">
    <property type="entry name" value="DPP6 N-terminal domain-like"/>
    <property type="match status" value="1"/>
</dbReference>
<name>A0A0S7XM25_UNCSA</name>
<protein>
    <recommendedName>
        <fullName evidence="5">Dipeptidylpeptidase IV N-terminal domain-containing protein</fullName>
    </recommendedName>
</protein>
<dbReference type="InterPro" id="IPR011042">
    <property type="entry name" value="6-blade_b-propeller_TolB-like"/>
</dbReference>
<dbReference type="PANTHER" id="PTHR36842:SF1">
    <property type="entry name" value="PROTEIN TOLB"/>
    <property type="match status" value="1"/>
</dbReference>
<dbReference type="Proteomes" id="UP000051861">
    <property type="component" value="Unassembled WGS sequence"/>
</dbReference>
<evidence type="ECO:0000313" key="3">
    <source>
        <dbReference type="EMBL" id="KPJ63504.1"/>
    </source>
</evidence>
<proteinExistence type="inferred from homology"/>
<evidence type="ECO:0000256" key="2">
    <source>
        <dbReference type="SAM" id="MobiDB-lite"/>
    </source>
</evidence>
<dbReference type="AlphaFoldDB" id="A0A0S7XM25"/>
<reference evidence="3 4" key="1">
    <citation type="journal article" date="2015" name="Microbiome">
        <title>Genomic resolution of linkages in carbon, nitrogen, and sulfur cycling among widespread estuary sediment bacteria.</title>
        <authorList>
            <person name="Baker B.J."/>
            <person name="Lazar C.S."/>
            <person name="Teske A.P."/>
            <person name="Dick G.J."/>
        </authorList>
    </citation>
    <scope>NUCLEOTIDE SEQUENCE [LARGE SCALE GENOMIC DNA]</scope>
    <source>
        <strain evidence="3">DG_54_3</strain>
    </source>
</reference>
<accession>A0A0S7XM25</accession>
<dbReference type="Pfam" id="PF07676">
    <property type="entry name" value="PD40"/>
    <property type="match status" value="3"/>
</dbReference>
<gene>
    <name evidence="3" type="ORF">AMJ44_14395</name>
</gene>
<dbReference type="EMBL" id="LIZX01000233">
    <property type="protein sequence ID" value="KPJ63504.1"/>
    <property type="molecule type" value="Genomic_DNA"/>
</dbReference>
<evidence type="ECO:0008006" key="5">
    <source>
        <dbReference type="Google" id="ProtNLM"/>
    </source>
</evidence>
<dbReference type="PANTHER" id="PTHR36842">
    <property type="entry name" value="PROTEIN TOLB HOMOLOG"/>
    <property type="match status" value="1"/>
</dbReference>